<sequence>MQTNRSDFLELLQRYMDGSCSSEEKQMMDYWYDLLDQENEDKNGSLPRHQLEELLWAKILHRTQAEKETDNQTIHLKWWQHDG</sequence>
<name>A0A7K0ERJ1_9BACT</name>
<keyword evidence="2" id="KW-1185">Reference proteome</keyword>
<dbReference type="Proteomes" id="UP000441754">
    <property type="component" value="Unassembled WGS sequence"/>
</dbReference>
<protein>
    <submittedName>
        <fullName evidence="1">Uncharacterized protein</fullName>
    </submittedName>
</protein>
<dbReference type="EMBL" id="WJXZ01000014">
    <property type="protein sequence ID" value="MRS64389.1"/>
    <property type="molecule type" value="Genomic_DNA"/>
</dbReference>
<accession>A0A7K0ERJ1</accession>
<reference evidence="1 2" key="1">
    <citation type="journal article" date="2018" name="Antonie Van Leeuwenhoek">
        <title>Larkinella terrae sp. nov., isolated from soil on Jeju Island, South Korea.</title>
        <authorList>
            <person name="Ten L.N."/>
            <person name="Jeon J."/>
            <person name="Park S.J."/>
            <person name="Park S."/>
            <person name="Lee S.Y."/>
            <person name="Kim M.K."/>
            <person name="Jung H.Y."/>
        </authorList>
    </citation>
    <scope>NUCLEOTIDE SEQUENCE [LARGE SCALE GENOMIC DNA]</scope>
    <source>
        <strain evidence="1 2">KCTC 52001</strain>
    </source>
</reference>
<proteinExistence type="predicted"/>
<dbReference type="RefSeq" id="WP_154177736.1">
    <property type="nucleotide sequence ID" value="NZ_WJXZ01000014.1"/>
</dbReference>
<evidence type="ECO:0000313" key="1">
    <source>
        <dbReference type="EMBL" id="MRS64389.1"/>
    </source>
</evidence>
<dbReference type="AlphaFoldDB" id="A0A7K0ERJ1"/>
<gene>
    <name evidence="1" type="ORF">GJJ30_24030</name>
</gene>
<dbReference type="OrthoDB" id="961995at2"/>
<comment type="caution">
    <text evidence="1">The sequence shown here is derived from an EMBL/GenBank/DDBJ whole genome shotgun (WGS) entry which is preliminary data.</text>
</comment>
<organism evidence="1 2">
    <name type="scientific">Larkinella terrae</name>
    <dbReference type="NCBI Taxonomy" id="2025311"/>
    <lineage>
        <taxon>Bacteria</taxon>
        <taxon>Pseudomonadati</taxon>
        <taxon>Bacteroidota</taxon>
        <taxon>Cytophagia</taxon>
        <taxon>Cytophagales</taxon>
        <taxon>Spirosomataceae</taxon>
        <taxon>Larkinella</taxon>
    </lineage>
</organism>
<evidence type="ECO:0000313" key="2">
    <source>
        <dbReference type="Proteomes" id="UP000441754"/>
    </source>
</evidence>